<dbReference type="Proteomes" id="UP000030759">
    <property type="component" value="Unassembled WGS sequence"/>
</dbReference>
<reference evidence="2" key="1">
    <citation type="journal article" date="2013" name="Nat. Biotechnol.">
        <title>Chinese hamster genome sequenced from sorted chromosomes.</title>
        <authorList>
            <person name="Brinkrolf K."/>
            <person name="Rupp O."/>
            <person name="Laux H."/>
            <person name="Kollin F."/>
            <person name="Ernst W."/>
            <person name="Linke B."/>
            <person name="Kofler R."/>
            <person name="Romand S."/>
            <person name="Hesse F."/>
            <person name="Budach W.E."/>
            <person name="Galosy S."/>
            <person name="Muller D."/>
            <person name="Noll T."/>
            <person name="Wienberg J."/>
            <person name="Jostock T."/>
            <person name="Leonard M."/>
            <person name="Grillari J."/>
            <person name="Tauch A."/>
            <person name="Goesmann A."/>
            <person name="Helk B."/>
            <person name="Mott J.E."/>
            <person name="Puhler A."/>
            <person name="Borth N."/>
        </authorList>
    </citation>
    <scope>NUCLEOTIDE SEQUENCE [LARGE SCALE GENOMIC DNA]</scope>
    <source>
        <strain evidence="2">17A/GY</strain>
    </source>
</reference>
<dbReference type="EMBL" id="KE671471">
    <property type="protein sequence ID" value="ERE80234.1"/>
    <property type="molecule type" value="Genomic_DNA"/>
</dbReference>
<sequence>MANYVTSWKLPLPLVLQKPEKFGDDKEVQVTCIDFVTAVSRQNSFKGSSSLSPPLVLPFALEILEAYNLQ</sequence>
<dbReference type="AlphaFoldDB" id="A0A061IA78"/>
<name>A0A061IA78_CRIGR</name>
<proteinExistence type="predicted"/>
<organism evidence="1 2">
    <name type="scientific">Cricetulus griseus</name>
    <name type="common">Chinese hamster</name>
    <name type="synonym">Cricetulus barabensis griseus</name>
    <dbReference type="NCBI Taxonomy" id="10029"/>
    <lineage>
        <taxon>Eukaryota</taxon>
        <taxon>Metazoa</taxon>
        <taxon>Chordata</taxon>
        <taxon>Craniata</taxon>
        <taxon>Vertebrata</taxon>
        <taxon>Euteleostomi</taxon>
        <taxon>Mammalia</taxon>
        <taxon>Eutheria</taxon>
        <taxon>Euarchontoglires</taxon>
        <taxon>Glires</taxon>
        <taxon>Rodentia</taxon>
        <taxon>Myomorpha</taxon>
        <taxon>Muroidea</taxon>
        <taxon>Cricetidae</taxon>
        <taxon>Cricetinae</taxon>
        <taxon>Cricetulus</taxon>
    </lineage>
</organism>
<evidence type="ECO:0000313" key="2">
    <source>
        <dbReference type="Proteomes" id="UP000030759"/>
    </source>
</evidence>
<evidence type="ECO:0000313" key="1">
    <source>
        <dbReference type="EMBL" id="ERE80234.1"/>
    </source>
</evidence>
<protein>
    <submittedName>
        <fullName evidence="1">Uncharacterized protein</fullName>
    </submittedName>
</protein>
<accession>A0A061IA78</accession>
<gene>
    <name evidence="1" type="ORF">H671_3g9009</name>
</gene>